<evidence type="ECO:0000256" key="2">
    <source>
        <dbReference type="ARBA" id="ARBA00010157"/>
    </source>
</evidence>
<keyword evidence="10" id="KW-1185">Reference proteome</keyword>
<dbReference type="PANTHER" id="PTHR33406">
    <property type="entry name" value="MEMBRANE PROTEIN MJ1562-RELATED"/>
    <property type="match status" value="1"/>
</dbReference>
<protein>
    <submittedName>
        <fullName evidence="9">MMPL family transporter</fullName>
    </submittedName>
</protein>
<feature type="transmembrane region" description="Helical" evidence="7">
    <location>
        <begin position="869"/>
        <end position="902"/>
    </location>
</feature>
<evidence type="ECO:0000256" key="5">
    <source>
        <dbReference type="ARBA" id="ARBA00022989"/>
    </source>
</evidence>
<dbReference type="RefSeq" id="WP_045169854.1">
    <property type="nucleotide sequence ID" value="NZ_CP113865.1"/>
</dbReference>
<evidence type="ECO:0000256" key="7">
    <source>
        <dbReference type="SAM" id="Phobius"/>
    </source>
</evidence>
<feature type="transmembrane region" description="Helical" evidence="7">
    <location>
        <begin position="312"/>
        <end position="335"/>
    </location>
</feature>
<dbReference type="Pfam" id="PF03176">
    <property type="entry name" value="MMPL"/>
    <property type="match status" value="2"/>
</dbReference>
<feature type="transmembrane region" description="Helical" evidence="7">
    <location>
        <begin position="966"/>
        <end position="985"/>
    </location>
</feature>
<dbReference type="EMBL" id="CP113865">
    <property type="protein sequence ID" value="WAM33208.1"/>
    <property type="molecule type" value="Genomic_DNA"/>
</dbReference>
<feature type="transmembrane region" description="Helical" evidence="7">
    <location>
        <begin position="922"/>
        <end position="945"/>
    </location>
</feature>
<evidence type="ECO:0000256" key="3">
    <source>
        <dbReference type="ARBA" id="ARBA00022475"/>
    </source>
</evidence>
<feature type="transmembrane region" description="Helical" evidence="7">
    <location>
        <begin position="208"/>
        <end position="229"/>
    </location>
</feature>
<comment type="similarity">
    <text evidence="2">Belongs to the resistance-nodulation-cell division (RND) (TC 2.A.6) family. MmpL subfamily.</text>
</comment>
<evidence type="ECO:0000256" key="4">
    <source>
        <dbReference type="ARBA" id="ARBA00022692"/>
    </source>
</evidence>
<keyword evidence="4 7" id="KW-0812">Transmembrane</keyword>
<evidence type="ECO:0000256" key="6">
    <source>
        <dbReference type="ARBA" id="ARBA00023136"/>
    </source>
</evidence>
<feature type="transmembrane region" description="Helical" evidence="7">
    <location>
        <begin position="283"/>
        <end position="305"/>
    </location>
</feature>
<evidence type="ECO:0000313" key="10">
    <source>
        <dbReference type="Proteomes" id="UP001164909"/>
    </source>
</evidence>
<dbReference type="SUPFAM" id="SSF82866">
    <property type="entry name" value="Multidrug efflux transporter AcrB transmembrane domain"/>
    <property type="match status" value="2"/>
</dbReference>
<dbReference type="InterPro" id="IPR050545">
    <property type="entry name" value="Mycobact_MmpL"/>
</dbReference>
<dbReference type="PANTHER" id="PTHR33406:SF6">
    <property type="entry name" value="MEMBRANE PROTEIN YDGH-RELATED"/>
    <property type="match status" value="1"/>
</dbReference>
<evidence type="ECO:0000259" key="8">
    <source>
        <dbReference type="Pfam" id="PF03176"/>
    </source>
</evidence>
<proteinExistence type="inferred from homology"/>
<dbReference type="Gene3D" id="1.20.1640.10">
    <property type="entry name" value="Multidrug efflux transporter AcrB transmembrane domain"/>
    <property type="match status" value="2"/>
</dbReference>
<keyword evidence="6 7" id="KW-0472">Membrane</keyword>
<sequence>MRTILKRPWVTIVLWAFIALFFVITMPDINKLVRLKGEPRIGSTYPSQVAAALEKEYQGVPKDKKLSTIAIVFYDRNGLSAKDYSVARQIIDELDTKKEKYSVGNVSTHFKNSELKSYYVSPNNKVILVSIQVNKTKREIIEIRDDIYRYIDSVEKPKNLEIYLTGGDLITQDFVKASEDGVKKTDIITIVFIIIVLVLVFRSPVTPIVSLLTVGVSFLVSLSLVGHLTDRFNFPINTFTRTFIVVSLFGIGTDYNLLIISRFKEELANGKNIDEAILTTYKTAGRTVIFSCLTVFAGFSAFAAASFNFFRAMVAIAISVLVLLLVLLTLVPAVLKIFGKNLLWPFSKEIKHTHSKLWESFARLSTKYPYVVLTTVVILCIPFLLSVRGDLSFNTLNELSEKYKSVRGFNIISKNFSIGKTFPVTIYLKSDRSLATSDALASIEKISEILSKQEGIKEVYSVTRPQGKVIEEFTLSKQADTVIRGIDSVKDGLVKVNSAIEEINRNLNMSAKEFDVQKLISGISQLENGIYTVKVSLEKINDGFAKGLDGSQKVYAGLEELSKGSSRLSSGFKEFYNQYTASINSLKDKMAGFDISQIELLVSSIKSAGQNLKALSGKYPELAKDINYLMALEIISRIEDQSNVLVSKVKEFSSEYQNISNKISEADRALKLISSSIDAISAASKQLATAQRQIVDGYTRIYNGQKEVISGTELMYSKLKEFDTQKEQILMKVNQLETGISSLKSGLLQISDALEKMTDSMQKFKDYFEGYKNTNIFYVPPGALESSNFEKALDSYMDKSRKITKIILILDTNPYTNKAIDIVDSVEKVLKNSLEFVDTKFTEFGVGGISSSNHDLKSIYFKDFRTLRLIMIISILLLMFIISKSIFNAAAVVAIVFIDYYLALSITEMIFKGIFKYEALNWAVPFFTFVVFLALGIDYSVFLLIRFYEYRNLELSEALRFTSANIGHVVTSAVIILAGTFAAMLPSGILTLMQVSVCVVIGLVLLAFFLLPLLFNSLMRIKKDIV</sequence>
<feature type="transmembrane region" description="Helical" evidence="7">
    <location>
        <begin position="241"/>
        <end position="263"/>
    </location>
</feature>
<feature type="transmembrane region" description="Helical" evidence="7">
    <location>
        <begin position="12"/>
        <end position="30"/>
    </location>
</feature>
<feature type="transmembrane region" description="Helical" evidence="7">
    <location>
        <begin position="185"/>
        <end position="202"/>
    </location>
</feature>
<evidence type="ECO:0000313" key="9">
    <source>
        <dbReference type="EMBL" id="WAM33208.1"/>
    </source>
</evidence>
<keyword evidence="5 7" id="KW-1133">Transmembrane helix</keyword>
<name>A0ABY7BLD3_9FIRM</name>
<feature type="transmembrane region" description="Helical" evidence="7">
    <location>
        <begin position="991"/>
        <end position="1015"/>
    </location>
</feature>
<accession>A0ABY7BLD3</accession>
<feature type="domain" description="Membrane transport protein MMPL" evidence="8">
    <location>
        <begin position="50"/>
        <end position="370"/>
    </location>
</feature>
<dbReference type="SUPFAM" id="SSF58104">
    <property type="entry name" value="Methyl-accepting chemotaxis protein (MCP) signaling domain"/>
    <property type="match status" value="1"/>
</dbReference>
<evidence type="ECO:0000256" key="1">
    <source>
        <dbReference type="ARBA" id="ARBA00004651"/>
    </source>
</evidence>
<feature type="domain" description="Membrane transport protein MMPL" evidence="8">
    <location>
        <begin position="706"/>
        <end position="1018"/>
    </location>
</feature>
<organism evidence="9 10">
    <name type="scientific">Caldicellulosiruptor morganii</name>
    <dbReference type="NCBI Taxonomy" id="1387555"/>
    <lineage>
        <taxon>Bacteria</taxon>
        <taxon>Bacillati</taxon>
        <taxon>Bacillota</taxon>
        <taxon>Bacillota incertae sedis</taxon>
        <taxon>Caldicellulosiruptorales</taxon>
        <taxon>Caldicellulosiruptoraceae</taxon>
        <taxon>Caldicellulosiruptor</taxon>
    </lineage>
</organism>
<feature type="transmembrane region" description="Helical" evidence="7">
    <location>
        <begin position="368"/>
        <end position="387"/>
    </location>
</feature>
<comment type="subcellular location">
    <subcellularLocation>
        <location evidence="1">Cell membrane</location>
        <topology evidence="1">Multi-pass membrane protein</topology>
    </subcellularLocation>
</comment>
<dbReference type="Proteomes" id="UP001164909">
    <property type="component" value="Chromosome"/>
</dbReference>
<dbReference type="InterPro" id="IPR004869">
    <property type="entry name" value="MMPL_dom"/>
</dbReference>
<reference evidence="9" key="1">
    <citation type="submission" date="2022-12" db="EMBL/GenBank/DDBJ databases">
        <authorList>
            <person name="Bing R.G."/>
            <person name="Willard D.J."/>
            <person name="Manesh M.J.H."/>
            <person name="Laemthong T."/>
            <person name="Crosby J.R."/>
            <person name="Kelly R.M."/>
        </authorList>
    </citation>
    <scope>NUCLEOTIDE SEQUENCE</scope>
    <source>
        <strain evidence="9">DSM 8990</strain>
    </source>
</reference>
<dbReference type="Gene3D" id="1.10.287.950">
    <property type="entry name" value="Methyl-accepting chemotaxis protein"/>
    <property type="match status" value="1"/>
</dbReference>
<keyword evidence="3" id="KW-1003">Cell membrane</keyword>
<gene>
    <name evidence="9" type="ORF">OTK00_001691</name>
</gene>